<dbReference type="Proteomes" id="UP001362999">
    <property type="component" value="Unassembled WGS sequence"/>
</dbReference>
<reference evidence="2 3" key="1">
    <citation type="journal article" date="2024" name="J Genomics">
        <title>Draft genome sequencing and assembly of Favolaschia claudopus CIRM-BRFM 2984 isolated from oak limbs.</title>
        <authorList>
            <person name="Navarro D."/>
            <person name="Drula E."/>
            <person name="Chaduli D."/>
            <person name="Cazenave R."/>
            <person name="Ahrendt S."/>
            <person name="Wang J."/>
            <person name="Lipzen A."/>
            <person name="Daum C."/>
            <person name="Barry K."/>
            <person name="Grigoriev I.V."/>
            <person name="Favel A."/>
            <person name="Rosso M.N."/>
            <person name="Martin F."/>
        </authorList>
    </citation>
    <scope>NUCLEOTIDE SEQUENCE [LARGE SCALE GENOMIC DNA]</scope>
    <source>
        <strain evidence="2 3">CIRM-BRFM 2984</strain>
    </source>
</reference>
<feature type="region of interest" description="Disordered" evidence="1">
    <location>
        <begin position="88"/>
        <end position="128"/>
    </location>
</feature>
<evidence type="ECO:0000256" key="1">
    <source>
        <dbReference type="SAM" id="MobiDB-lite"/>
    </source>
</evidence>
<name>A0AAV9Z374_9AGAR</name>
<feature type="region of interest" description="Disordered" evidence="1">
    <location>
        <begin position="331"/>
        <end position="381"/>
    </location>
</feature>
<gene>
    <name evidence="2" type="ORF">R3P38DRAFT_2814250</name>
</gene>
<feature type="compositionally biased region" description="Polar residues" evidence="1">
    <location>
        <begin position="98"/>
        <end position="112"/>
    </location>
</feature>
<feature type="compositionally biased region" description="Acidic residues" evidence="1">
    <location>
        <begin position="365"/>
        <end position="381"/>
    </location>
</feature>
<feature type="region of interest" description="Disordered" evidence="1">
    <location>
        <begin position="296"/>
        <end position="317"/>
    </location>
</feature>
<feature type="compositionally biased region" description="Polar residues" evidence="1">
    <location>
        <begin position="353"/>
        <end position="362"/>
    </location>
</feature>
<feature type="compositionally biased region" description="Basic and acidic residues" evidence="1">
    <location>
        <begin position="334"/>
        <end position="348"/>
    </location>
</feature>
<feature type="compositionally biased region" description="Polar residues" evidence="1">
    <location>
        <begin position="307"/>
        <end position="317"/>
    </location>
</feature>
<proteinExistence type="predicted"/>
<accession>A0AAV9Z374</accession>
<evidence type="ECO:0000313" key="2">
    <source>
        <dbReference type="EMBL" id="KAK6969509.1"/>
    </source>
</evidence>
<evidence type="ECO:0000313" key="3">
    <source>
        <dbReference type="Proteomes" id="UP001362999"/>
    </source>
</evidence>
<keyword evidence="3" id="KW-1185">Reference proteome</keyword>
<sequence length="381" mass="42289">MPDLLYYTLVVCLVLSNLNRIIWAVKTIYEYLTRPRAPQLVPYFDENGKFYSIFFSRRSNIQTGFSGNLIGMVRVPVDALERLRGNDRSPATEIPAIDNSNAPASTATTPDNSAAARRKSKSNLTASSHSSEVIPETLFTWDCWPDGDLRFSLTAEQFHATQDLGTNWVMETTRTKGSSRAKTWLKGRETRRRCLGAIKCQGSNCSMHLVPAARKIERFRQLEEKCVECRSSLTSCNVETSLFQFAGGYVFVNYGVHTHTTFTHSTALKPDGSLAFADFNPRFQVRTADTFAIAPVVDDSDSDHSNRSYNENEPNTAASQMQIFSDRGFSVHSADARHEPQGEGEFRDAFISSAGSKQSTPVDSAGEEEDDPDANAEESDG</sequence>
<organism evidence="2 3">
    <name type="scientific">Favolaschia claudopus</name>
    <dbReference type="NCBI Taxonomy" id="2862362"/>
    <lineage>
        <taxon>Eukaryota</taxon>
        <taxon>Fungi</taxon>
        <taxon>Dikarya</taxon>
        <taxon>Basidiomycota</taxon>
        <taxon>Agaricomycotina</taxon>
        <taxon>Agaricomycetes</taxon>
        <taxon>Agaricomycetidae</taxon>
        <taxon>Agaricales</taxon>
        <taxon>Marasmiineae</taxon>
        <taxon>Mycenaceae</taxon>
        <taxon>Favolaschia</taxon>
    </lineage>
</organism>
<protein>
    <submittedName>
        <fullName evidence="2">Uncharacterized protein</fullName>
    </submittedName>
</protein>
<dbReference type="EMBL" id="JAWWNJ010000221">
    <property type="protein sequence ID" value="KAK6969509.1"/>
    <property type="molecule type" value="Genomic_DNA"/>
</dbReference>
<dbReference type="AlphaFoldDB" id="A0AAV9Z374"/>
<comment type="caution">
    <text evidence="2">The sequence shown here is derived from an EMBL/GenBank/DDBJ whole genome shotgun (WGS) entry which is preliminary data.</text>
</comment>